<protein>
    <submittedName>
        <fullName evidence="2">Uncharacterized protein</fullName>
    </submittedName>
</protein>
<keyword evidence="3" id="KW-1185">Reference proteome</keyword>
<dbReference type="Proteomes" id="UP000677054">
    <property type="component" value="Unassembled WGS sequence"/>
</dbReference>
<name>A0A7R8X415_9CRUS</name>
<organism evidence="2">
    <name type="scientific">Darwinula stevensoni</name>
    <dbReference type="NCBI Taxonomy" id="69355"/>
    <lineage>
        <taxon>Eukaryota</taxon>
        <taxon>Metazoa</taxon>
        <taxon>Ecdysozoa</taxon>
        <taxon>Arthropoda</taxon>
        <taxon>Crustacea</taxon>
        <taxon>Oligostraca</taxon>
        <taxon>Ostracoda</taxon>
        <taxon>Podocopa</taxon>
        <taxon>Podocopida</taxon>
        <taxon>Darwinulocopina</taxon>
        <taxon>Darwinuloidea</taxon>
        <taxon>Darwinulidae</taxon>
        <taxon>Darwinula</taxon>
    </lineage>
</organism>
<gene>
    <name evidence="2" type="ORF">DSTB1V02_LOCUS2291</name>
</gene>
<evidence type="ECO:0000313" key="2">
    <source>
        <dbReference type="EMBL" id="CAD7242322.1"/>
    </source>
</evidence>
<feature type="region of interest" description="Disordered" evidence="1">
    <location>
        <begin position="168"/>
        <end position="189"/>
    </location>
</feature>
<dbReference type="EMBL" id="LR899768">
    <property type="protein sequence ID" value="CAD7242322.1"/>
    <property type="molecule type" value="Genomic_DNA"/>
</dbReference>
<feature type="compositionally biased region" description="Basic residues" evidence="1">
    <location>
        <begin position="224"/>
        <end position="236"/>
    </location>
</feature>
<evidence type="ECO:0000256" key="1">
    <source>
        <dbReference type="SAM" id="MobiDB-lite"/>
    </source>
</evidence>
<reference evidence="2" key="1">
    <citation type="submission" date="2020-11" db="EMBL/GenBank/DDBJ databases">
        <authorList>
            <person name="Tran Van P."/>
        </authorList>
    </citation>
    <scope>NUCLEOTIDE SEQUENCE</scope>
</reference>
<dbReference type="AlphaFoldDB" id="A0A7R8X415"/>
<feature type="region of interest" description="Disordered" evidence="1">
    <location>
        <begin position="202"/>
        <end position="253"/>
    </location>
</feature>
<dbReference type="EMBL" id="CAJPEV010000251">
    <property type="protein sequence ID" value="CAG0882980.1"/>
    <property type="molecule type" value="Genomic_DNA"/>
</dbReference>
<sequence length="533" mass="59512">MDATANLGELQTYKEQELPSLEPLDQVLGERALVLDSAVDTDSIPRNTIEEPIGKAMDYSEEISELPDLPDKLGVPLEVQAVEVAMSCQEVQAVEVAMSCQEVQAVEVAMSCQAISQLSSLSPEGDAQSEETPTSSQVLHSAMESIEGTPRSKFDYKEKLMHLSARKPTKKKKGTGRYGMFTPDPDESSTEALLANMPFQNMRKRPKSSNSIKKQSMRVCGSSRGRRRQSRGRRGGNHGGVGRGKMRSKKRALDNQDNIVYENCDQFPLNLEREIHNPSAEAAPYKSQDEIATELPKKYDIIINGSSDPLKEDNESEEILSPSHHLNQEKTLLEGKTQKVCIEQPHVLASQSPLNKKQAHLQKKILPNGKSEKGQKGYPQTAQTVLPAKPHAYNSLRPQLNEKQTQLQMSGCMMKVPERKAARGCYSKITATNQLKRPLMEQVRQADDEITVLDHIIHRPSPPYNSRSDFVIPVFNFQGHKIRNSLLSKEIIDGISSKTTFCNQDLFSCHIKGSYVKYRKPKHINIQVSNVIA</sequence>
<accession>A0A7R8X415</accession>
<evidence type="ECO:0000313" key="3">
    <source>
        <dbReference type="Proteomes" id="UP000677054"/>
    </source>
</evidence>
<proteinExistence type="predicted"/>